<dbReference type="InterPro" id="IPR000242">
    <property type="entry name" value="PTP_cat"/>
</dbReference>
<dbReference type="PROSITE" id="PS50056">
    <property type="entry name" value="TYR_PHOSPHATASE_2"/>
    <property type="match status" value="1"/>
</dbReference>
<dbReference type="SUPFAM" id="SSF52799">
    <property type="entry name" value="(Phosphotyrosine protein) phosphatases II"/>
    <property type="match status" value="2"/>
</dbReference>
<dbReference type="SMART" id="SM00060">
    <property type="entry name" value="FN3"/>
    <property type="match status" value="4"/>
</dbReference>
<keyword evidence="3" id="KW-0812">Transmembrane</keyword>
<dbReference type="Proteomes" id="UP000625711">
    <property type="component" value="Unassembled WGS sequence"/>
</dbReference>
<dbReference type="SMART" id="SM00194">
    <property type="entry name" value="PTPc"/>
    <property type="match status" value="2"/>
</dbReference>
<keyword evidence="6" id="KW-0904">Protein phosphatase</keyword>
<feature type="domain" description="Fibronectin type-III" evidence="15">
    <location>
        <begin position="396"/>
        <end position="493"/>
    </location>
</feature>
<dbReference type="PROSITE" id="PS00383">
    <property type="entry name" value="TYR_PHOSPHATASE_1"/>
    <property type="match status" value="1"/>
</dbReference>
<dbReference type="Gene3D" id="3.90.190.10">
    <property type="entry name" value="Protein tyrosine phosphatase superfamily"/>
    <property type="match status" value="2"/>
</dbReference>
<dbReference type="GO" id="GO:0004725">
    <property type="term" value="F:protein tyrosine phosphatase activity"/>
    <property type="evidence" value="ECO:0007669"/>
    <property type="project" value="UniProtKB-EC"/>
</dbReference>
<dbReference type="InterPro" id="IPR003595">
    <property type="entry name" value="Tyr_Pase_cat"/>
</dbReference>
<dbReference type="PROSITE" id="PS50055">
    <property type="entry name" value="TYR_PHOSPHATASE_PTP"/>
    <property type="match status" value="2"/>
</dbReference>
<reference evidence="16" key="1">
    <citation type="submission" date="2020-08" db="EMBL/GenBank/DDBJ databases">
        <title>Genome sequencing and assembly of the red palm weevil Rhynchophorus ferrugineus.</title>
        <authorList>
            <person name="Dias G.B."/>
            <person name="Bergman C.M."/>
            <person name="Manee M."/>
        </authorList>
    </citation>
    <scope>NUCLEOTIDE SEQUENCE</scope>
    <source>
        <strain evidence="16">AA-2017</strain>
        <tissue evidence="16">Whole larva</tissue>
    </source>
</reference>
<evidence type="ECO:0000256" key="5">
    <source>
        <dbReference type="ARBA" id="ARBA00022801"/>
    </source>
</evidence>
<accession>A0A834HW19</accession>
<evidence type="ECO:0000259" key="15">
    <source>
        <dbReference type="PROSITE" id="PS50853"/>
    </source>
</evidence>
<dbReference type="InterPro" id="IPR007110">
    <property type="entry name" value="Ig-like_dom"/>
</dbReference>
<dbReference type="EC" id="3.1.3.48" evidence="2"/>
<dbReference type="GO" id="GO:0016020">
    <property type="term" value="C:membrane"/>
    <property type="evidence" value="ECO:0007669"/>
    <property type="project" value="UniProtKB-SubCell"/>
</dbReference>
<keyword evidence="9" id="KW-0325">Glycoprotein</keyword>
<comment type="subcellular location">
    <subcellularLocation>
        <location evidence="1">Membrane</location>
        <topology evidence="1">Single-pass membrane protein</topology>
    </subcellularLocation>
</comment>
<dbReference type="InterPro" id="IPR029021">
    <property type="entry name" value="Prot-tyrosine_phosphatase-like"/>
</dbReference>
<dbReference type="Pfam" id="PF00102">
    <property type="entry name" value="Y_phosphatase"/>
    <property type="match status" value="2"/>
</dbReference>
<feature type="domain" description="Ig-like" evidence="14">
    <location>
        <begin position="77"/>
        <end position="170"/>
    </location>
</feature>
<evidence type="ECO:0000256" key="1">
    <source>
        <dbReference type="ARBA" id="ARBA00004167"/>
    </source>
</evidence>
<comment type="caution">
    <text evidence="16">The sequence shown here is derived from an EMBL/GenBank/DDBJ whole genome shotgun (WGS) entry which is preliminary data.</text>
</comment>
<evidence type="ECO:0000313" key="16">
    <source>
        <dbReference type="EMBL" id="KAF7269540.1"/>
    </source>
</evidence>
<evidence type="ECO:0000256" key="10">
    <source>
        <dbReference type="ARBA" id="ARBA00051722"/>
    </source>
</evidence>
<protein>
    <recommendedName>
        <fullName evidence="2">protein-tyrosine-phosphatase</fullName>
        <ecNumber evidence="2">3.1.3.48</ecNumber>
    </recommendedName>
</protein>
<dbReference type="Gene3D" id="2.60.40.10">
    <property type="entry name" value="Immunoglobulins"/>
    <property type="match status" value="4"/>
</dbReference>
<evidence type="ECO:0000259" key="12">
    <source>
        <dbReference type="PROSITE" id="PS50055"/>
    </source>
</evidence>
<keyword evidence="5" id="KW-0378">Hydrolase</keyword>
<proteinExistence type="predicted"/>
<dbReference type="InterPro" id="IPR000387">
    <property type="entry name" value="Tyr_Pase_dom"/>
</dbReference>
<dbReference type="SUPFAM" id="SSF49265">
    <property type="entry name" value="Fibronectin type III"/>
    <property type="match status" value="2"/>
</dbReference>
<keyword evidence="4" id="KW-0732">Signal</keyword>
<evidence type="ECO:0000259" key="13">
    <source>
        <dbReference type="PROSITE" id="PS50056"/>
    </source>
</evidence>
<feature type="domain" description="Tyrosine-protein phosphatase" evidence="12">
    <location>
        <begin position="993"/>
        <end position="1245"/>
    </location>
</feature>
<dbReference type="InterPro" id="IPR003961">
    <property type="entry name" value="FN3_dom"/>
</dbReference>
<feature type="compositionally biased region" description="Polar residues" evidence="11">
    <location>
        <begin position="692"/>
        <end position="707"/>
    </location>
</feature>
<feature type="region of interest" description="Disordered" evidence="11">
    <location>
        <begin position="689"/>
        <end position="714"/>
    </location>
</feature>
<dbReference type="FunFam" id="3.90.190.10:FF:000013">
    <property type="entry name" value="receptor-type tyrosine-protein phosphatase zeta isoform X1"/>
    <property type="match status" value="1"/>
</dbReference>
<evidence type="ECO:0000256" key="7">
    <source>
        <dbReference type="ARBA" id="ARBA00022989"/>
    </source>
</evidence>
<evidence type="ECO:0000256" key="2">
    <source>
        <dbReference type="ARBA" id="ARBA00013064"/>
    </source>
</evidence>
<feature type="domain" description="Fibronectin type-III" evidence="15">
    <location>
        <begin position="188"/>
        <end position="296"/>
    </location>
</feature>
<name>A0A834HW19_RHYFE</name>
<dbReference type="SMART" id="SM00404">
    <property type="entry name" value="PTPc_motif"/>
    <property type="match status" value="2"/>
</dbReference>
<gene>
    <name evidence="16" type="ORF">GWI33_017433</name>
</gene>
<dbReference type="InterPro" id="IPR050713">
    <property type="entry name" value="RTP_Phos/Ushers"/>
</dbReference>
<dbReference type="InterPro" id="IPR036179">
    <property type="entry name" value="Ig-like_dom_sf"/>
</dbReference>
<evidence type="ECO:0000313" key="17">
    <source>
        <dbReference type="Proteomes" id="UP000625711"/>
    </source>
</evidence>
<dbReference type="EMBL" id="JAACXV010014220">
    <property type="protein sequence ID" value="KAF7269540.1"/>
    <property type="molecule type" value="Genomic_DNA"/>
</dbReference>
<keyword evidence="7" id="KW-1133">Transmembrane helix</keyword>
<dbReference type="GO" id="GO:0009653">
    <property type="term" value="P:anatomical structure morphogenesis"/>
    <property type="evidence" value="ECO:0007669"/>
    <property type="project" value="UniProtKB-ARBA"/>
</dbReference>
<dbReference type="PANTHER" id="PTHR46957:SF3">
    <property type="entry name" value="CYTOKINE RECEPTOR"/>
    <property type="match status" value="1"/>
</dbReference>
<dbReference type="InterPro" id="IPR013783">
    <property type="entry name" value="Ig-like_fold"/>
</dbReference>
<sequence>MERKLAQREDGEREAWRKSTFLRKTAPFNVSDMVSVEYLTVLNAVRTLIISVISSKTLLFGISGVFFTFAQVDDTLPRFFDIQPKTEYYKTYAKNNFTFRCPGANENTLVEYLEWHSESKHKKVLEFQKDAGITYYNEWKDRVTMDKDYGLIFHNVTSADSGDYICLINHRLLPDVMLRFTVIDVPDPPGRPLITFFTSRAANLSWAPPKGTNLSQITHYTVVIRKHEERPDLEDENMAKSTNFTIRKVNTTNSEASFQVKGLRPYTVYSFQIIAWNTIGPSNPSKPSYFMVTLRELPEARIPFTARNMSSTSVFISWEPPDIDLVNGDFLGYRLTWMQLNNPKITQEKYIRNASVTKHIIGNLLPHTEYHIGLSVFNPEGYGPNTTLLIITDEGPPSNPTNLRINDTTDTSLTLQWHSPEKPNGELMGYRIYFTHGNFTDIRKDTTNPKESVKTYVLNELKPDTQYSITVKAFSAKHEGNISEPIVGRTDIMGPSPPIIRNVSYTLDMYYIDTYENGIALNQTEMSAEKRYESITHVIKNVTPDTHYDIQVYAGSKSNRTGHLVIGEKSQFVRVFVSEGCYVPSEPLTELWAGIIAGFMCAIGVLLLGGGGYLIWKRFLQAPYYYLDNTQCTPAPLDWNNRPPLKNEPDPENPDDDRRRDYSGPIEVARFPEHVQKLHADGDIGFSKEYDSIQNDPTNEGNSSENSQHPENKPKNRYLNIIAYDHSRVQLLPMPGQKVSTYINANYIDGFQVNRAYIGTQGPLPSTFDCFWRMIWEQRVTIIVMITNLVERGRRKCDMYWPKEGSEMYGVIEVKLVKEDVMATYTIRTLVIRHTRVSKPENVKRVKDASLMEKTVYQYHYTNWPDHGTPDHPLPVISFVKKSSAANPSDSGPIVVHCSAGVGRTGTYIVLDAMLKQIKARGEVNIFGFLKHIRAQRNFLVQTEEQYIFIHDALVEAIEGGETDIERDQFSRYVEVLQNPDCRAETENVWRPLIEQFQQVVKFKPRDFNLVSANKPVNQKKNRCAVLVPIESSRVHLTPRPGEDGSDYINASWLPGFHSLREFIVTQHPLVREDFWKMCWDHACQLIVMLSVIDGEEFDTFWPEGDEIIETDVYTCKQISVTRSTSFTVREFLLKSVQDDYEIKVKFVQSLNWPHQGVSSIKNMYDLPNYIFGLQRQGQGPICVIDRFGGTEAATFCTLLTVKKHLAYEHKADIYMYAKLYHNKRPGLWLSVDDYMKLHLCVETICSEVETYMDDVPPDMYTISLLANGISKNRISGSNCSAKLSNCSESQPSCSRSPDGFPCVEEPNAERPTVSEPVLPIPALHETKNEFERVPPEAVPLLENLRGIL</sequence>
<dbReference type="Pfam" id="PF00041">
    <property type="entry name" value="fn3"/>
    <property type="match status" value="3"/>
</dbReference>
<dbReference type="CDD" id="cd00063">
    <property type="entry name" value="FN3"/>
    <property type="match status" value="3"/>
</dbReference>
<evidence type="ECO:0000259" key="14">
    <source>
        <dbReference type="PROSITE" id="PS50835"/>
    </source>
</evidence>
<feature type="domain" description="Fibronectin type-III" evidence="15">
    <location>
        <begin position="300"/>
        <end position="395"/>
    </location>
</feature>
<dbReference type="InterPro" id="IPR016130">
    <property type="entry name" value="Tyr_Pase_AS"/>
</dbReference>
<dbReference type="PANTHER" id="PTHR46957">
    <property type="entry name" value="CYTOKINE RECEPTOR"/>
    <property type="match status" value="1"/>
</dbReference>
<evidence type="ECO:0000256" key="8">
    <source>
        <dbReference type="ARBA" id="ARBA00023136"/>
    </source>
</evidence>
<evidence type="ECO:0000256" key="11">
    <source>
        <dbReference type="SAM" id="MobiDB-lite"/>
    </source>
</evidence>
<dbReference type="SUPFAM" id="SSF48726">
    <property type="entry name" value="Immunoglobulin"/>
    <property type="match status" value="1"/>
</dbReference>
<evidence type="ECO:0000256" key="3">
    <source>
        <dbReference type="ARBA" id="ARBA00022692"/>
    </source>
</evidence>
<evidence type="ECO:0000256" key="6">
    <source>
        <dbReference type="ARBA" id="ARBA00022912"/>
    </source>
</evidence>
<keyword evidence="8" id="KW-0472">Membrane</keyword>
<evidence type="ECO:0000256" key="9">
    <source>
        <dbReference type="ARBA" id="ARBA00023180"/>
    </source>
</evidence>
<dbReference type="PRINTS" id="PR00700">
    <property type="entry name" value="PRTYPHPHTASE"/>
</dbReference>
<keyword evidence="17" id="KW-1185">Reference proteome</keyword>
<feature type="region of interest" description="Disordered" evidence="11">
    <location>
        <begin position="637"/>
        <end position="662"/>
    </location>
</feature>
<dbReference type="OrthoDB" id="6022401at2759"/>
<feature type="domain" description="Tyrosine-protein phosphatase" evidence="12">
    <location>
        <begin position="686"/>
        <end position="957"/>
    </location>
</feature>
<dbReference type="GO" id="GO:0048666">
    <property type="term" value="P:neuron development"/>
    <property type="evidence" value="ECO:0007669"/>
    <property type="project" value="UniProtKB-ARBA"/>
</dbReference>
<feature type="domain" description="Tyrosine specific protein phosphatases" evidence="13">
    <location>
        <begin position="874"/>
        <end position="948"/>
    </location>
</feature>
<dbReference type="PROSITE" id="PS50853">
    <property type="entry name" value="FN3"/>
    <property type="match status" value="3"/>
</dbReference>
<dbReference type="CDD" id="cd14549">
    <property type="entry name" value="R5-PTPc-1"/>
    <property type="match status" value="1"/>
</dbReference>
<dbReference type="FunFam" id="3.90.190.10:FF:000068">
    <property type="entry name" value="receptor-type tyrosine-protein phosphatase zeta"/>
    <property type="match status" value="1"/>
</dbReference>
<dbReference type="PROSITE" id="PS50835">
    <property type="entry name" value="IG_LIKE"/>
    <property type="match status" value="1"/>
</dbReference>
<organism evidence="16 17">
    <name type="scientific">Rhynchophorus ferrugineus</name>
    <name type="common">Red palm weevil</name>
    <name type="synonym">Curculio ferrugineus</name>
    <dbReference type="NCBI Taxonomy" id="354439"/>
    <lineage>
        <taxon>Eukaryota</taxon>
        <taxon>Metazoa</taxon>
        <taxon>Ecdysozoa</taxon>
        <taxon>Arthropoda</taxon>
        <taxon>Hexapoda</taxon>
        <taxon>Insecta</taxon>
        <taxon>Pterygota</taxon>
        <taxon>Neoptera</taxon>
        <taxon>Endopterygota</taxon>
        <taxon>Coleoptera</taxon>
        <taxon>Polyphaga</taxon>
        <taxon>Cucujiformia</taxon>
        <taxon>Curculionidae</taxon>
        <taxon>Dryophthorinae</taxon>
        <taxon>Rhynchophorus</taxon>
    </lineage>
</organism>
<comment type="catalytic activity">
    <reaction evidence="10">
        <text>O-phospho-L-tyrosyl-[protein] + H2O = L-tyrosyl-[protein] + phosphate</text>
        <dbReference type="Rhea" id="RHEA:10684"/>
        <dbReference type="Rhea" id="RHEA-COMP:10136"/>
        <dbReference type="Rhea" id="RHEA-COMP:20101"/>
        <dbReference type="ChEBI" id="CHEBI:15377"/>
        <dbReference type="ChEBI" id="CHEBI:43474"/>
        <dbReference type="ChEBI" id="CHEBI:46858"/>
        <dbReference type="ChEBI" id="CHEBI:61978"/>
        <dbReference type="EC" id="3.1.3.48"/>
    </reaction>
</comment>
<dbReference type="InterPro" id="IPR036116">
    <property type="entry name" value="FN3_sf"/>
</dbReference>
<evidence type="ECO:0000256" key="4">
    <source>
        <dbReference type="ARBA" id="ARBA00022729"/>
    </source>
</evidence>